<feature type="domain" description="UBA" evidence="2">
    <location>
        <begin position="17"/>
        <end position="57"/>
    </location>
</feature>
<dbReference type="AlphaFoldDB" id="A0AAD5S3F5"/>
<evidence type="ECO:0000313" key="4">
    <source>
        <dbReference type="Proteomes" id="UP001212841"/>
    </source>
</evidence>
<sequence length="58" mass="6095">DAFGSSSGAGGAQGPTKDDAEEVKTIVGMGYSREQALNALQLNDFNLEKAVNYLMDAK</sequence>
<dbReference type="Gene3D" id="1.10.8.10">
    <property type="entry name" value="DNA helicase RuvA subunit, C-terminal domain"/>
    <property type="match status" value="1"/>
</dbReference>
<dbReference type="FunFam" id="1.10.8.10:FF:000003">
    <property type="entry name" value="UV excision repair protein RAD23 homolog"/>
    <property type="match status" value="1"/>
</dbReference>
<dbReference type="Pfam" id="PF00627">
    <property type="entry name" value="UBA"/>
    <property type="match status" value="1"/>
</dbReference>
<reference evidence="3" key="1">
    <citation type="submission" date="2020-05" db="EMBL/GenBank/DDBJ databases">
        <title>Phylogenomic resolution of chytrid fungi.</title>
        <authorList>
            <person name="Stajich J.E."/>
            <person name="Amses K."/>
            <person name="Simmons R."/>
            <person name="Seto K."/>
            <person name="Myers J."/>
            <person name="Bonds A."/>
            <person name="Quandt C.A."/>
            <person name="Barry K."/>
            <person name="Liu P."/>
            <person name="Grigoriev I."/>
            <person name="Longcore J.E."/>
            <person name="James T.Y."/>
        </authorList>
    </citation>
    <scope>NUCLEOTIDE SEQUENCE</scope>
    <source>
        <strain evidence="3">JEL0318</strain>
    </source>
</reference>
<proteinExistence type="predicted"/>
<dbReference type="Proteomes" id="UP001212841">
    <property type="component" value="Unassembled WGS sequence"/>
</dbReference>
<dbReference type="SMART" id="SM00165">
    <property type="entry name" value="UBA"/>
    <property type="match status" value="1"/>
</dbReference>
<name>A0AAD5S3F5_9FUNG</name>
<gene>
    <name evidence="3" type="ORF">HK097_003962</name>
</gene>
<protein>
    <recommendedName>
        <fullName evidence="2">UBA domain-containing protein</fullName>
    </recommendedName>
</protein>
<evidence type="ECO:0000313" key="3">
    <source>
        <dbReference type="EMBL" id="KAJ3035991.1"/>
    </source>
</evidence>
<comment type="caution">
    <text evidence="3">The sequence shown here is derived from an EMBL/GenBank/DDBJ whole genome shotgun (WGS) entry which is preliminary data.</text>
</comment>
<dbReference type="EMBL" id="JADGJD010001985">
    <property type="protein sequence ID" value="KAJ3035991.1"/>
    <property type="molecule type" value="Genomic_DNA"/>
</dbReference>
<evidence type="ECO:0000256" key="1">
    <source>
        <dbReference type="SAM" id="MobiDB-lite"/>
    </source>
</evidence>
<accession>A0AAD5S3F5</accession>
<evidence type="ECO:0000259" key="2">
    <source>
        <dbReference type="PROSITE" id="PS50030"/>
    </source>
</evidence>
<dbReference type="InterPro" id="IPR009060">
    <property type="entry name" value="UBA-like_sf"/>
</dbReference>
<organism evidence="3 4">
    <name type="scientific">Rhizophlyctis rosea</name>
    <dbReference type="NCBI Taxonomy" id="64517"/>
    <lineage>
        <taxon>Eukaryota</taxon>
        <taxon>Fungi</taxon>
        <taxon>Fungi incertae sedis</taxon>
        <taxon>Chytridiomycota</taxon>
        <taxon>Chytridiomycota incertae sedis</taxon>
        <taxon>Chytridiomycetes</taxon>
        <taxon>Rhizophlyctidales</taxon>
        <taxon>Rhizophlyctidaceae</taxon>
        <taxon>Rhizophlyctis</taxon>
    </lineage>
</organism>
<feature type="non-terminal residue" evidence="3">
    <location>
        <position position="1"/>
    </location>
</feature>
<feature type="region of interest" description="Disordered" evidence="1">
    <location>
        <begin position="1"/>
        <end position="21"/>
    </location>
</feature>
<dbReference type="InterPro" id="IPR015940">
    <property type="entry name" value="UBA"/>
</dbReference>
<dbReference type="PROSITE" id="PS50030">
    <property type="entry name" value="UBA"/>
    <property type="match status" value="1"/>
</dbReference>
<keyword evidence="4" id="KW-1185">Reference proteome</keyword>
<dbReference type="SUPFAM" id="SSF46934">
    <property type="entry name" value="UBA-like"/>
    <property type="match status" value="1"/>
</dbReference>